<feature type="signal peptide" evidence="2">
    <location>
        <begin position="1"/>
        <end position="24"/>
    </location>
</feature>
<feature type="region of interest" description="Disordered" evidence="1">
    <location>
        <begin position="148"/>
        <end position="174"/>
    </location>
</feature>
<dbReference type="RefSeq" id="WP_111065505.1">
    <property type="nucleotide sequence ID" value="NZ_CP029829.1"/>
</dbReference>
<dbReference type="Proteomes" id="UP000249605">
    <property type="component" value="Chromosome"/>
</dbReference>
<dbReference type="KEGG" id="azm:DM194_00800"/>
<evidence type="ECO:0000256" key="2">
    <source>
        <dbReference type="SAM" id="SignalP"/>
    </source>
</evidence>
<reference evidence="3 4" key="1">
    <citation type="journal article" date="2019" name="Int. J. Syst. Evol. Microbiol.">
        <title>Azospirillum ramasamyi sp. nov., a novel diazotrophic bacterium isolated from fermented bovine products.</title>
        <authorList>
            <person name="Anandham R."/>
            <person name="Heo J."/>
            <person name="Krishnamoorthy R."/>
            <person name="SenthilKumar M."/>
            <person name="Gopal N.O."/>
            <person name="Kim S.J."/>
            <person name="Kwon S.W."/>
        </authorList>
    </citation>
    <scope>NUCLEOTIDE SEQUENCE [LARGE SCALE GENOMIC DNA]</scope>
    <source>
        <strain evidence="3 4">M2T2B2</strain>
    </source>
</reference>
<dbReference type="EMBL" id="CP029829">
    <property type="protein sequence ID" value="AWU92933.1"/>
    <property type="molecule type" value="Genomic_DNA"/>
</dbReference>
<feature type="chain" id="PRO_5016134116" evidence="2">
    <location>
        <begin position="25"/>
        <end position="174"/>
    </location>
</feature>
<gene>
    <name evidence="3" type="ORF">DM194_00800</name>
</gene>
<accession>A0A2U9S1X9</accession>
<keyword evidence="2" id="KW-0732">Signal</keyword>
<evidence type="ECO:0000313" key="3">
    <source>
        <dbReference type="EMBL" id="AWU92933.1"/>
    </source>
</evidence>
<proteinExistence type="predicted"/>
<dbReference type="AlphaFoldDB" id="A0A2U9S1X9"/>
<keyword evidence="4" id="KW-1185">Reference proteome</keyword>
<sequence>MSGFDVRLMAAGLLCGLMLPVAFSAGSPALAGALERTEPGHMAPPQPDSNLPIAPPIVQFPLPPQWVTIRSNEDWRKAGKFEKELSRDCAALRFKEITPLRFRAYFKGEVLGVAFGHGLNLNDPERKADRKKIYLFRNGNTTACTVQSMDNKDPRVNPAGDQAATPAAGGFQKY</sequence>
<protein>
    <submittedName>
        <fullName evidence="3">Uncharacterized protein</fullName>
    </submittedName>
</protein>
<dbReference type="OrthoDB" id="7305000at2"/>
<evidence type="ECO:0000313" key="4">
    <source>
        <dbReference type="Proteomes" id="UP000249605"/>
    </source>
</evidence>
<name>A0A2U9S1X9_9PROT</name>
<evidence type="ECO:0000256" key="1">
    <source>
        <dbReference type="SAM" id="MobiDB-lite"/>
    </source>
</evidence>
<organism evidence="3 4">
    <name type="scientific">Azospirillum ramasamyi</name>
    <dbReference type="NCBI Taxonomy" id="682998"/>
    <lineage>
        <taxon>Bacteria</taxon>
        <taxon>Pseudomonadati</taxon>
        <taxon>Pseudomonadota</taxon>
        <taxon>Alphaproteobacteria</taxon>
        <taxon>Rhodospirillales</taxon>
        <taxon>Azospirillaceae</taxon>
        <taxon>Azospirillum</taxon>
    </lineage>
</organism>